<keyword evidence="1" id="KW-0808">Transferase</keyword>
<dbReference type="GO" id="GO:0016020">
    <property type="term" value="C:membrane"/>
    <property type="evidence" value="ECO:0007669"/>
    <property type="project" value="InterPro"/>
</dbReference>
<dbReference type="InterPro" id="IPR036662">
    <property type="entry name" value="PTS_EIIA_man-typ_sf"/>
</dbReference>
<dbReference type="Proteomes" id="UP000190285">
    <property type="component" value="Unassembled WGS sequence"/>
</dbReference>
<dbReference type="PANTHER" id="PTHR33799">
    <property type="entry name" value="PTS PERMEASE-RELATED-RELATED"/>
    <property type="match status" value="1"/>
</dbReference>
<dbReference type="InterPro" id="IPR004701">
    <property type="entry name" value="PTS_EIIA_man-typ"/>
</dbReference>
<keyword evidence="4" id="KW-1185">Reference proteome</keyword>
<evidence type="ECO:0000313" key="4">
    <source>
        <dbReference type="Proteomes" id="UP000190285"/>
    </source>
</evidence>
<dbReference type="GO" id="GO:0016740">
    <property type="term" value="F:transferase activity"/>
    <property type="evidence" value="ECO:0007669"/>
    <property type="project" value="UniProtKB-KW"/>
</dbReference>
<feature type="domain" description="PTS EIIA type-4" evidence="2">
    <location>
        <begin position="2"/>
        <end position="123"/>
    </location>
</feature>
<dbReference type="OrthoDB" id="6623712at2"/>
<proteinExistence type="predicted"/>
<dbReference type="Gene3D" id="3.40.50.510">
    <property type="entry name" value="Phosphotransferase system, mannose-type IIA component"/>
    <property type="match status" value="1"/>
</dbReference>
<dbReference type="RefSeq" id="WP_079494269.1">
    <property type="nucleotide sequence ID" value="NZ_FUZT01000011.1"/>
</dbReference>
<dbReference type="SUPFAM" id="SSF53062">
    <property type="entry name" value="PTS system fructose IIA component-like"/>
    <property type="match status" value="1"/>
</dbReference>
<evidence type="ECO:0000259" key="2">
    <source>
        <dbReference type="PROSITE" id="PS51096"/>
    </source>
</evidence>
<evidence type="ECO:0000313" key="3">
    <source>
        <dbReference type="EMBL" id="SKC84514.1"/>
    </source>
</evidence>
<protein>
    <submittedName>
        <fullName evidence="3">PTS system, mannose-specific IIA component</fullName>
    </submittedName>
</protein>
<dbReference type="Pfam" id="PF03610">
    <property type="entry name" value="EIIA-man"/>
    <property type="match status" value="1"/>
</dbReference>
<evidence type="ECO:0000256" key="1">
    <source>
        <dbReference type="ARBA" id="ARBA00022679"/>
    </source>
</evidence>
<dbReference type="InterPro" id="IPR051471">
    <property type="entry name" value="Bacterial_PTS_sugar_comp"/>
</dbReference>
<name>A0A1T5M915_9FIRM</name>
<dbReference type="STRING" id="36842.SAMN02194393_04143"/>
<dbReference type="PANTHER" id="PTHR33799:SF1">
    <property type="entry name" value="PTS SYSTEM MANNOSE-SPECIFIC EIIAB COMPONENT-RELATED"/>
    <property type="match status" value="1"/>
</dbReference>
<organism evidence="3 4">
    <name type="scientific">Maledivibacter halophilus</name>
    <dbReference type="NCBI Taxonomy" id="36842"/>
    <lineage>
        <taxon>Bacteria</taxon>
        <taxon>Bacillati</taxon>
        <taxon>Bacillota</taxon>
        <taxon>Clostridia</taxon>
        <taxon>Peptostreptococcales</taxon>
        <taxon>Caminicellaceae</taxon>
        <taxon>Maledivibacter</taxon>
    </lineage>
</organism>
<dbReference type="EMBL" id="FUZT01000011">
    <property type="protein sequence ID" value="SKC84514.1"/>
    <property type="molecule type" value="Genomic_DNA"/>
</dbReference>
<dbReference type="GO" id="GO:0009401">
    <property type="term" value="P:phosphoenolpyruvate-dependent sugar phosphotransferase system"/>
    <property type="evidence" value="ECO:0007669"/>
    <property type="project" value="InterPro"/>
</dbReference>
<dbReference type="AlphaFoldDB" id="A0A1T5M915"/>
<reference evidence="3 4" key="1">
    <citation type="submission" date="2017-02" db="EMBL/GenBank/DDBJ databases">
        <authorList>
            <person name="Peterson S.W."/>
        </authorList>
    </citation>
    <scope>NUCLEOTIDE SEQUENCE [LARGE SCALE GENOMIC DNA]</scope>
    <source>
        <strain evidence="3 4">M1</strain>
    </source>
</reference>
<accession>A0A1T5M915</accession>
<sequence length="139" mass="15928">MKTKILIATHGKFADGIKDSLQMIAGIYDNIEVLCAYSQQNVDYRDLIERKVREHDYSTLNLLVITDLVGGSVNNEFMKYINDYPFYLVGGLNLGLLLELVMHKDDLNEESIRSCCRNSEKFIVFCNDCLENTDVESDF</sequence>
<dbReference type="PROSITE" id="PS51096">
    <property type="entry name" value="PTS_EIIA_TYPE_4"/>
    <property type="match status" value="1"/>
</dbReference>
<gene>
    <name evidence="3" type="ORF">SAMN02194393_04143</name>
</gene>